<evidence type="ECO:0000313" key="2">
    <source>
        <dbReference type="EMBL" id="GAC97665.1"/>
    </source>
</evidence>
<organism evidence="2 3">
    <name type="scientific">Pseudozyma hubeiensis (strain SY62)</name>
    <name type="common">Yeast</name>
    <dbReference type="NCBI Taxonomy" id="1305764"/>
    <lineage>
        <taxon>Eukaryota</taxon>
        <taxon>Fungi</taxon>
        <taxon>Dikarya</taxon>
        <taxon>Basidiomycota</taxon>
        <taxon>Ustilaginomycotina</taxon>
        <taxon>Ustilaginomycetes</taxon>
        <taxon>Ustilaginales</taxon>
        <taxon>Ustilaginaceae</taxon>
        <taxon>Pseudozyma</taxon>
    </lineage>
</organism>
<dbReference type="AlphaFoldDB" id="R9PHS7"/>
<name>R9PHS7_PSEHS</name>
<dbReference type="Proteomes" id="UP000014071">
    <property type="component" value="Unassembled WGS sequence"/>
</dbReference>
<accession>R9PHS7</accession>
<gene>
    <name evidence="2" type="ORF">PHSY_005251</name>
</gene>
<sequence>MGEKRRERMMRQHLRIERVYIRLALSGSRLEAKEPTLVTSGEERQLKRTQCCLGHAPRSTSGKSTTAGGHGPSVSRTYARQSRKVPVGKREQRGGAVQKRDAKQDASSQKDIQPASVTVTVTDAVGAEWKWSYGLCLFEMAVSVHRPSAPIWLTFLLLSFFVPSFSLSECVCELSLLAHLFLFVHALIGVDVDHQTVPPEYNNKAARH</sequence>
<dbReference type="EMBL" id="DF238810">
    <property type="protein sequence ID" value="GAC97665.1"/>
    <property type="molecule type" value="Genomic_DNA"/>
</dbReference>
<dbReference type="HOGENOM" id="CLU_1321397_0_0_1"/>
<evidence type="ECO:0000313" key="3">
    <source>
        <dbReference type="Proteomes" id="UP000014071"/>
    </source>
</evidence>
<feature type="region of interest" description="Disordered" evidence="1">
    <location>
        <begin position="36"/>
        <end position="113"/>
    </location>
</feature>
<feature type="compositionally biased region" description="Polar residues" evidence="1">
    <location>
        <begin position="58"/>
        <end position="67"/>
    </location>
</feature>
<keyword evidence="3" id="KW-1185">Reference proteome</keyword>
<feature type="compositionally biased region" description="Basic and acidic residues" evidence="1">
    <location>
        <begin position="88"/>
        <end position="104"/>
    </location>
</feature>
<evidence type="ECO:0000256" key="1">
    <source>
        <dbReference type="SAM" id="MobiDB-lite"/>
    </source>
</evidence>
<reference evidence="3" key="1">
    <citation type="journal article" date="2013" name="Genome Announc.">
        <title>Draft genome sequence of the basidiomycetous yeast-like fungus Pseudozyma hubeiensis SY62, which produces an abundant amount of the biosurfactant mannosylerythritol lipids.</title>
        <authorList>
            <person name="Konishi M."/>
            <person name="Hatada Y."/>
            <person name="Horiuchi J."/>
        </authorList>
    </citation>
    <scope>NUCLEOTIDE SEQUENCE [LARGE SCALE GENOMIC DNA]</scope>
    <source>
        <strain evidence="3">SY62</strain>
    </source>
</reference>
<proteinExistence type="predicted"/>
<dbReference type="RefSeq" id="XP_012191252.1">
    <property type="nucleotide sequence ID" value="XM_012335862.1"/>
</dbReference>
<protein>
    <submittedName>
        <fullName evidence="2">Uncharacterized protein</fullName>
    </submittedName>
</protein>
<dbReference type="GeneID" id="24110531"/>